<dbReference type="EC" id="3.1.2.22" evidence="2"/>
<dbReference type="SUPFAM" id="SSF53474">
    <property type="entry name" value="alpha/beta-Hydrolases"/>
    <property type="match status" value="1"/>
</dbReference>
<evidence type="ECO:0000256" key="7">
    <source>
        <dbReference type="ARBA" id="ARBA00029392"/>
    </source>
</evidence>
<dbReference type="PANTHER" id="PTHR10655:SF17">
    <property type="entry name" value="LYSOPHOSPHOLIPASE-LIKE PROTEIN 1"/>
    <property type="match status" value="1"/>
</dbReference>
<evidence type="ECO:0000256" key="4">
    <source>
        <dbReference type="ARBA" id="ARBA00022487"/>
    </source>
</evidence>
<reference evidence="12" key="1">
    <citation type="journal article" date="2018" name="Nat. Microbiol.">
        <title>Leveraging single-cell genomics to expand the fungal tree of life.</title>
        <authorList>
            <person name="Ahrendt S.R."/>
            <person name="Quandt C.A."/>
            <person name="Ciobanu D."/>
            <person name="Clum A."/>
            <person name="Salamov A."/>
            <person name="Andreopoulos B."/>
            <person name="Cheng J.F."/>
            <person name="Woyke T."/>
            <person name="Pelin A."/>
            <person name="Henrissat B."/>
            <person name="Reynolds N.K."/>
            <person name="Benny G.L."/>
            <person name="Smith M.E."/>
            <person name="James T.Y."/>
            <person name="Grigoriev I.V."/>
        </authorList>
    </citation>
    <scope>NUCLEOTIDE SEQUENCE [LARGE SCALE GENOMIC DNA]</scope>
    <source>
        <strain evidence="12">Baker2002</strain>
    </source>
</reference>
<organism evidence="11 12">
    <name type="scientific">Metschnikowia bicuspidata</name>
    <dbReference type="NCBI Taxonomy" id="27322"/>
    <lineage>
        <taxon>Eukaryota</taxon>
        <taxon>Fungi</taxon>
        <taxon>Dikarya</taxon>
        <taxon>Ascomycota</taxon>
        <taxon>Saccharomycotina</taxon>
        <taxon>Pichiomycetes</taxon>
        <taxon>Metschnikowiaceae</taxon>
        <taxon>Metschnikowia</taxon>
    </lineage>
</organism>
<evidence type="ECO:0000256" key="2">
    <source>
        <dbReference type="ARBA" id="ARBA00012423"/>
    </source>
</evidence>
<dbReference type="InterPro" id="IPR050565">
    <property type="entry name" value="LYPA1-2/EST-like"/>
</dbReference>
<dbReference type="Pfam" id="PF02230">
    <property type="entry name" value="Abhydrolase_2"/>
    <property type="match status" value="1"/>
</dbReference>
<feature type="domain" description="Phospholipase/carboxylesterase/thioesterase" evidence="10">
    <location>
        <begin position="10"/>
        <end position="227"/>
    </location>
</feature>
<comment type="function">
    <text evidence="7">Hydrolyzes fatty acids from S-acylated cysteine residues in proteins with a strong preference for palmitoylated G-alpha proteins over other acyl substrates. Mediates the deacylation of G-alpha proteins such as GPA1 in vivo, but has weak or no activity toward palmitoylated Ras proteins. Has weak lysophospholipase activity in vitro; however such activity may not exist in vivo.</text>
</comment>
<evidence type="ECO:0000259" key="10">
    <source>
        <dbReference type="Pfam" id="PF02230"/>
    </source>
</evidence>
<evidence type="ECO:0000313" key="12">
    <source>
        <dbReference type="Proteomes" id="UP000268321"/>
    </source>
</evidence>
<keyword evidence="12" id="KW-1185">Reference proteome</keyword>
<evidence type="ECO:0000256" key="1">
    <source>
        <dbReference type="ARBA" id="ARBA00006499"/>
    </source>
</evidence>
<dbReference type="Gene3D" id="3.40.50.1820">
    <property type="entry name" value="alpha/beta hydrolase"/>
    <property type="match status" value="1"/>
</dbReference>
<accession>A0A4P9ZCK6</accession>
<comment type="catalytic activity">
    <reaction evidence="9">
        <text>S-hexadecanoyl-L-cysteinyl-[protein] + H2O = L-cysteinyl-[protein] + hexadecanoate + H(+)</text>
        <dbReference type="Rhea" id="RHEA:19233"/>
        <dbReference type="Rhea" id="RHEA-COMP:10131"/>
        <dbReference type="Rhea" id="RHEA-COMP:11032"/>
        <dbReference type="ChEBI" id="CHEBI:7896"/>
        <dbReference type="ChEBI" id="CHEBI:15377"/>
        <dbReference type="ChEBI" id="CHEBI:15378"/>
        <dbReference type="ChEBI" id="CHEBI:29950"/>
        <dbReference type="ChEBI" id="CHEBI:74151"/>
        <dbReference type="EC" id="3.1.2.22"/>
    </reaction>
</comment>
<dbReference type="AlphaFoldDB" id="A0A4P9ZCK6"/>
<dbReference type="InterPro" id="IPR029058">
    <property type="entry name" value="AB_hydrolase_fold"/>
</dbReference>
<dbReference type="GO" id="GO:0005737">
    <property type="term" value="C:cytoplasm"/>
    <property type="evidence" value="ECO:0007669"/>
    <property type="project" value="TreeGrafter"/>
</dbReference>
<dbReference type="Proteomes" id="UP000268321">
    <property type="component" value="Unassembled WGS sequence"/>
</dbReference>
<comment type="similarity">
    <text evidence="1">Belongs to the AB hydrolase superfamily. AB hydrolase 2 family.</text>
</comment>
<evidence type="ECO:0000256" key="9">
    <source>
        <dbReference type="ARBA" id="ARBA00047337"/>
    </source>
</evidence>
<name>A0A4P9ZCK6_9ASCO</name>
<dbReference type="GO" id="GO:0008474">
    <property type="term" value="F:palmitoyl-(protein) hydrolase activity"/>
    <property type="evidence" value="ECO:0007669"/>
    <property type="project" value="UniProtKB-EC"/>
</dbReference>
<evidence type="ECO:0000256" key="8">
    <source>
        <dbReference type="ARBA" id="ARBA00031195"/>
    </source>
</evidence>
<keyword evidence="6" id="KW-0443">Lipid metabolism</keyword>
<keyword evidence="5" id="KW-0378">Hydrolase</keyword>
<evidence type="ECO:0000256" key="5">
    <source>
        <dbReference type="ARBA" id="ARBA00022801"/>
    </source>
</evidence>
<dbReference type="GO" id="GO:0006631">
    <property type="term" value="P:fatty acid metabolic process"/>
    <property type="evidence" value="ECO:0007669"/>
    <property type="project" value="UniProtKB-KW"/>
</dbReference>
<dbReference type="EMBL" id="ML004481">
    <property type="protein sequence ID" value="RKP29580.1"/>
    <property type="molecule type" value="Genomic_DNA"/>
</dbReference>
<protein>
    <recommendedName>
        <fullName evidence="3">Acyl-protein thioesterase 1</fullName>
        <ecNumber evidence="2">3.1.2.22</ecNumber>
    </recommendedName>
    <alternativeName>
        <fullName evidence="8">Palmitoyl-protein hydrolase</fullName>
    </alternativeName>
</protein>
<dbReference type="InterPro" id="IPR003140">
    <property type="entry name" value="PLipase/COase/thioEstase"/>
</dbReference>
<dbReference type="GO" id="GO:0052689">
    <property type="term" value="F:carboxylic ester hydrolase activity"/>
    <property type="evidence" value="ECO:0007669"/>
    <property type="project" value="UniProtKB-KW"/>
</dbReference>
<evidence type="ECO:0000313" key="11">
    <source>
        <dbReference type="EMBL" id="RKP29580.1"/>
    </source>
</evidence>
<keyword evidence="4" id="KW-0719">Serine esterase</keyword>
<sequence length="231" mass="25086">MSISCVRVPATKTANAAVIFVHGLGDSGDGWSWLPQFVRQTGLVKSHAEVNYIFPNAPILPITANGGMAMAGWFDIYEFGNPRARQDVAGFFKSCEVIKLLVKEQIEKHNISPERIILGGFSQGSALCMAVLSLLDVKIGGLVAISGFCLVAEALLEKCDKTGVNFDTPVFQGHGTADPLVPLDFGKHVRDLYKGLGYKNWDFRTYAGVAHSTNEAELIDVVKFLALILDK</sequence>
<evidence type="ECO:0000256" key="3">
    <source>
        <dbReference type="ARBA" id="ARBA00014923"/>
    </source>
</evidence>
<dbReference type="PANTHER" id="PTHR10655">
    <property type="entry name" value="LYSOPHOSPHOLIPASE-RELATED"/>
    <property type="match status" value="1"/>
</dbReference>
<evidence type="ECO:0000256" key="6">
    <source>
        <dbReference type="ARBA" id="ARBA00022832"/>
    </source>
</evidence>
<keyword evidence="6" id="KW-0276">Fatty acid metabolism</keyword>
<proteinExistence type="inferred from homology"/>
<gene>
    <name evidence="11" type="ORF">METBISCDRAFT_18322</name>
</gene>
<dbReference type="OrthoDB" id="2418081at2759"/>